<feature type="non-terminal residue" evidence="1">
    <location>
        <position position="1"/>
    </location>
</feature>
<evidence type="ECO:0000313" key="1">
    <source>
        <dbReference type="EMBL" id="KAE9403716.1"/>
    </source>
</evidence>
<keyword evidence="2" id="KW-1185">Reference proteome</keyword>
<dbReference type="Proteomes" id="UP000799118">
    <property type="component" value="Unassembled WGS sequence"/>
</dbReference>
<dbReference type="OrthoDB" id="4743193at2759"/>
<accession>A0A6A4HZU5</accession>
<dbReference type="AlphaFoldDB" id="A0A6A4HZU5"/>
<dbReference type="EMBL" id="ML769422">
    <property type="protein sequence ID" value="KAE9403716.1"/>
    <property type="molecule type" value="Genomic_DNA"/>
</dbReference>
<organism evidence="1 2">
    <name type="scientific">Gymnopus androsaceus JB14</name>
    <dbReference type="NCBI Taxonomy" id="1447944"/>
    <lineage>
        <taxon>Eukaryota</taxon>
        <taxon>Fungi</taxon>
        <taxon>Dikarya</taxon>
        <taxon>Basidiomycota</taxon>
        <taxon>Agaricomycotina</taxon>
        <taxon>Agaricomycetes</taxon>
        <taxon>Agaricomycetidae</taxon>
        <taxon>Agaricales</taxon>
        <taxon>Marasmiineae</taxon>
        <taxon>Omphalotaceae</taxon>
        <taxon>Gymnopus</taxon>
    </lineage>
</organism>
<protein>
    <submittedName>
        <fullName evidence="1">Uncharacterized protein</fullName>
    </submittedName>
</protein>
<feature type="non-terminal residue" evidence="1">
    <location>
        <position position="137"/>
    </location>
</feature>
<proteinExistence type="predicted"/>
<reference evidence="1" key="1">
    <citation type="journal article" date="2019" name="Environ. Microbiol.">
        <title>Fungal ecological strategies reflected in gene transcription - a case study of two litter decomposers.</title>
        <authorList>
            <person name="Barbi F."/>
            <person name="Kohler A."/>
            <person name="Barry K."/>
            <person name="Baskaran P."/>
            <person name="Daum C."/>
            <person name="Fauchery L."/>
            <person name="Ihrmark K."/>
            <person name="Kuo A."/>
            <person name="LaButti K."/>
            <person name="Lipzen A."/>
            <person name="Morin E."/>
            <person name="Grigoriev I.V."/>
            <person name="Henrissat B."/>
            <person name="Lindahl B."/>
            <person name="Martin F."/>
        </authorList>
    </citation>
    <scope>NUCLEOTIDE SEQUENCE</scope>
    <source>
        <strain evidence="1">JB14</strain>
    </source>
</reference>
<sequence>LRKEGEAIQKLLSRPSKMSMRDLLASFSMQDLSRDLMTVAPTLWGVLTSVSSQRKSRREKELVCFYSNLCYAQKANNFQVIMGFFLLGSGAGKGEMAVLAQAGLSVSLTAINKHIKQLSRENITLVQKVLKSFLCSI</sequence>
<name>A0A6A4HZU5_9AGAR</name>
<gene>
    <name evidence="1" type="ORF">BT96DRAFT_797932</name>
</gene>
<evidence type="ECO:0000313" key="2">
    <source>
        <dbReference type="Proteomes" id="UP000799118"/>
    </source>
</evidence>